<evidence type="ECO:0000313" key="2">
    <source>
        <dbReference type="EMBL" id="WMB74228.1"/>
    </source>
</evidence>
<gene>
    <name evidence="2" type="ORF">RA178_06325</name>
</gene>
<sequence length="1243" mass="133936">MASFSAVAAWASVISSVVSLAISLTMDTKGKQKDSGNNIDRKGSDNPKIVPFGKCVVPAVRVWNNVNNNNSKYLAQSYSLGVGQLKDIKEVFIDGVPCFDGDHLGFDVWYTPNKEVGEEGSTSYHFKEFPNLAMGFRAGKNTEQPWKHLIENGDGEYTDTSRGDRTGSIGMLIERRLPEGKDNDVRIMSDNIRVEALIEGNPVIDFRYDTTLEGITDNTKRTWVNGNSASFRNPSCVVFTYLVDGYYGVGIPVDAIDLDSFIELANYCEQSNLSFDGYVDQNQDFGQILLDMVTSFDGVLFVEDGLIKVRPDRASFPVCHITEDDLVGSFKLSNANDSNYYNVINAEFVNIDSNYSGDKYVLPSNIYEDEQIKIDGFEKSKTFKYPYTCDDSNHTIIKILANKALKQARFQKTIEFDLDNSKQEVQINDVIEVSNDAYKLDRIKFRVNKIATTLDDKTMVSKITATEYSDTVYDETSYEDGITSGKPSTPSVIVPTPANLTFEQQGFGKTGKGVLSWTTRYNRECRTIVECKLSSASAWKRLGEVKADSYDLDGLRSDAYDFRVLTVSYLGSTSEWVVLSNVQVVGANALPPVNNLTASFTGRDCLVNWSYDKSLELEVDTVGDLFSHYEVAVYKGGVYSETVATSNPSLNYTFEDNIKTGVNRNLRFDVKVVSIHNLGSSVVSVIATNSQITQPSGVVVSGKLVQLTVKWDDPAESVSDYSGTEIHISSNGNFTPNSNTLIAISKSPVVQITEDYKTTHYVRVGHYDLFGRDGISYSSPVAFDTLDIDDLLTDSPAWGSVNVNLEQLDKVVAQLDRDVIQIDKDIDKAEADIRTNATKINQLNTTVGSQGALISSNAEAIESTNGNLATYKTQVASEFQGVKTNISTNTSAISTTDKALTAYKTEVTGKFADSESKITTAQNTANTANSALASYKTEVANSFKDSNSKITTAQNTANTANQAVAALDSKLTAELNTAKAGISSNQTAIANTNSALASYKTEVASAFKDANSKITTAQNTANTATSSIASLDTRLSAEIGGVKGSISSTNSVVAGVDGKVNALNQTMIEVNGKTSGLIMGNNGVTSTTDVIADRFRVSSAAGSQAVFEVNSASGEVLMKNALIKNLTATNISAGAITGSHIASNTKVIAGSGTKSATLDGADPTWGLYAGHSDGNHAPFRVSKSGQAFMTNAEISGKITASSGSIGSVQIGSSGSLQTGVFIEGDTIIVKENGAIRVKIGRLH</sequence>
<evidence type="ECO:0008006" key="3">
    <source>
        <dbReference type="Google" id="ProtNLM"/>
    </source>
</evidence>
<dbReference type="GeneID" id="301338783"/>
<dbReference type="RefSeq" id="WP_306684964.1">
    <property type="nucleotide sequence ID" value="NZ_CP132914.1"/>
</dbReference>
<reference evidence="2" key="1">
    <citation type="submission" date="2023-08" db="EMBL/GenBank/DDBJ databases">
        <title>Complete genome sequence of Shewanella oncorhynchi Z-P2, a siderophore putrebactin-producing bacterium.</title>
        <authorList>
            <person name="Zhang Y."/>
        </authorList>
    </citation>
    <scope>NUCLEOTIDE SEQUENCE</scope>
    <source>
        <strain evidence="2">Z-P2</strain>
    </source>
</reference>
<dbReference type="InterPro" id="IPR053171">
    <property type="entry name" value="Viral_Tip_Attach_Protein"/>
</dbReference>
<dbReference type="EMBL" id="CP132914">
    <property type="protein sequence ID" value="WMB74228.1"/>
    <property type="molecule type" value="Genomic_DNA"/>
</dbReference>
<accession>A0AA50Q7L8</accession>
<dbReference type="KEGG" id="sog:RA178_06325"/>
<dbReference type="Proteomes" id="UP001236800">
    <property type="component" value="Chromosome"/>
</dbReference>
<feature type="signal peptide" evidence="1">
    <location>
        <begin position="1"/>
        <end position="21"/>
    </location>
</feature>
<name>A0AA50Q7L8_9GAMM</name>
<proteinExistence type="predicted"/>
<organism evidence="2">
    <name type="scientific">Shewanella oncorhynchi</name>
    <dbReference type="NCBI Taxonomy" id="2726434"/>
    <lineage>
        <taxon>Bacteria</taxon>
        <taxon>Pseudomonadati</taxon>
        <taxon>Pseudomonadota</taxon>
        <taxon>Gammaproteobacteria</taxon>
        <taxon>Alteromonadales</taxon>
        <taxon>Shewanellaceae</taxon>
        <taxon>Shewanella</taxon>
    </lineage>
</organism>
<dbReference type="AlphaFoldDB" id="A0AA50Q7L8"/>
<protein>
    <recommendedName>
        <fullName evidence="3">Chromosome partition protein Smc</fullName>
    </recommendedName>
</protein>
<feature type="chain" id="PRO_5041461201" description="Chromosome partition protein Smc" evidence="1">
    <location>
        <begin position="22"/>
        <end position="1243"/>
    </location>
</feature>
<dbReference type="Gene3D" id="1.10.287.1490">
    <property type="match status" value="1"/>
</dbReference>
<dbReference type="PANTHER" id="PTHR36251">
    <property type="entry name" value="FELS-1 PROPHAGE HOST SPECIFICITY PROTEIN-RELATED"/>
    <property type="match status" value="1"/>
</dbReference>
<evidence type="ECO:0000256" key="1">
    <source>
        <dbReference type="SAM" id="SignalP"/>
    </source>
</evidence>
<keyword evidence="1" id="KW-0732">Signal</keyword>
<dbReference type="PANTHER" id="PTHR36251:SF2">
    <property type="entry name" value="GIFSY-2 PROPHAGE HOST SPECIFICITY PROTEIN J, PHAGE LAMBDA"/>
    <property type="match status" value="1"/>
</dbReference>